<dbReference type="eggNOG" id="KOG4338">
    <property type="taxonomic scope" value="Eukaryota"/>
</dbReference>
<keyword evidence="6 17" id="KW-0732">Signal</keyword>
<evidence type="ECO:0000256" key="6">
    <source>
        <dbReference type="ARBA" id="ARBA00022729"/>
    </source>
</evidence>
<sequence length="2028" mass="228328">MVTKMRLFALFVVVAVSCCAGMSVEGPRRAVVTISNGEINGKIVFEQASLKSPVKIRGTIYGLEAGLHGMHVHEGQQLGADCHQVGPHFNPTGKQHGGPRDANRHVGDLGNIKAIPSTPVSRSEISILSQVMSLYEDQPNSVLNRALVIHANVDDLGRGNGPESLKSGNSGAHIACGLISNVNLEEEKIEVDEQLAGCHHHHGHNCHQTINHSQNVNQRSVEMKPLKGLEDWASFAETVKPAKPHDGFELKSSVPTRNVWKVGRVYEYDYSGFISTGMMGISPMISGGSISGRLVVEPVDHNVINVALSGLTGKMFNEAVLEEFVKANPGSDVPLMDKQHLEKPIQMKIVNGKIESVAISKTEPLWTVNFKRALAAQLQMQLDGASGVFHKEELNSYYAENTVYYTMEGCTSGECQTWYHISRIPKQQLVSNPNLLAVPELCEGFPVYEIVKNRDFDKCQNLPIFNYISTPGMQCDLVSGAGCQNEWAHVDIVRILGCKVNEDTFLVQRIKTMDRLVAKPLAYETEALEGLTIQHFQLVDIKNQNSEYAMIKVPADVKHYTSLTYAYDEEHATQSSRMTQPGLRDDNSPLVMEVTDEKAVQEADRLLMEIVREIEGTEYYSDPSGKFVADKIEMMRKAISNLEFSELSAFVAKHLNQETEEWSPVGQVILDALMLSGTNPSLMIVRDWILKGRLQGEQAVQAISMLPATVKTPTKQLLINLIELMKSEVVSGHRDLKFATALSVSRLVYQACINSTMSANLFPKLVMGEFCSVRDPLVTRQLVPWLTEQLKKATDDIERIAMMAALGNIGHEVIIPSILPHISSCEPSSHYEAQWYERHRRAMRDDEEPMLKKEWRKKWLAFKKKNSKKDASWEEEDDSLSMEDVEDMAACNILRTKAIYALSTMAVNKNEIVAKILMPVYFNKAEETEIRLAALSLLFISNPPVAFWERVALSTWVETNDQVSHYIYTTIASLVSNKDPKRRDITQRAESVLPMMKPMRWTSFVSSNYLKAGYDEKTRLGYLTKTVNFPGYESFIPSNHYNSLYLNFGPWFVRLFDISINSKQPEKFLDKLLGKPFLRGKSNKDESAHSHPDLEKIHKELKIEARATGQPEIFVYVNFMDNYQRFLAITPMSIEKMVEKLIRNSVERGIKSESSTSFHKVMPMIDAFVRVPSAMGLAYSAIAQVRLFASVKTESKTSLEFQSMKSIKAQVEGKLMPVLNLDISSKMTVEVPFTRSYPTAGVHVEMFLALPGRFSVTGDMDKANIETTWEFLGDKLRLARHAVIPYTTIRKLGDYTPSLLLAETKPIMLLSKPLQSETTYGEKSLGMSLVVTERGDVQAMKSPKAYNQDWFGYLLFSALPSTLRYHETNLFLDQTKSETKTIKTTFSLATKETDEINSELVNEEEFESKSMLKRKNEESVVEEAERRERKFQRLFKSMVNPIGYSLDIAMELEGSAKSRLYGTSLSYGIGDYGRSHRGSLKMEKRLESEAEENFVLCVDVDAKLPRPSVVRREEFLRDDISRTSSIKIGFGKSCTDDRKIIINTQMARSEDEMFSTVQSQMQERQCAKQELFGRGVSEECLSTRRLAAILNKGIVTIDYNEMPGFVRNMTSKVSNLFRRWMGEHMSDNQVDVENTANQIRIETVYYPIIGSMDLRVYKPESNTFYHGINIHPLAEAVLPFNPRLTAFRAIYGGPGLCMVDRDSVTTYDGLTYNTSIEGCDQLITKDCSGRYKMAVLARKENNVKVVTVYLNREKIEMNPAQMKVKINEMEHVFSEAARVYQIRDAEQQIMALLRMTSDGFIELDSPSHLIRVTVSKEEVILMNSPIHRGRLCGLCGSQTGDKITDLAGPKKCPLPETLMNVAYELRYPAGCKSSHTPADQEVLRRVQEKCIKEESHAVFGLTDRRPMAPIFQQRVLSVGIRSVDTDCDLSRNRMIHRGRKRCFSVDPALKCSAGCQPAEFESVKMGFHCLVNGPLSDELRDALPIRPLDELAGMEVTNMAVMRVPTSCTPVTPTPTKDEKSPKSHRHH</sequence>
<dbReference type="SUPFAM" id="SSF49329">
    <property type="entry name" value="Cu,Zn superoxide dismutase-like"/>
    <property type="match status" value="1"/>
</dbReference>
<keyword evidence="12" id="KW-1015">Disulfide bond</keyword>
<dbReference type="Proteomes" id="UP000000305">
    <property type="component" value="Unassembled WGS sequence"/>
</dbReference>
<dbReference type="InParanoid" id="E9GVW1"/>
<dbReference type="eggNOG" id="KOG0441">
    <property type="taxonomic scope" value="Eukaryota"/>
</dbReference>
<keyword evidence="7" id="KW-0758">Storage protein</keyword>
<dbReference type="InterPro" id="IPR050733">
    <property type="entry name" value="Vitellogenin/Apolipophorin"/>
</dbReference>
<dbReference type="Gene3D" id="2.20.80.10">
    <property type="entry name" value="Lipovitellin-phosvitin complex, chain A, domain 4"/>
    <property type="match status" value="1"/>
</dbReference>
<evidence type="ECO:0000256" key="1">
    <source>
        <dbReference type="ARBA" id="ARBA00001935"/>
    </source>
</evidence>
<dbReference type="SMART" id="SM01169">
    <property type="entry name" value="DUF1943"/>
    <property type="match status" value="1"/>
</dbReference>
<dbReference type="PROSITE" id="PS51211">
    <property type="entry name" value="VITELLOGENIN"/>
    <property type="match status" value="1"/>
</dbReference>
<dbReference type="InterPro" id="IPR015819">
    <property type="entry name" value="Lipid_transp_b-sht_shell"/>
</dbReference>
<feature type="chain" id="PRO_5003237777" description="superoxide dismutase" evidence="17">
    <location>
        <begin position="22"/>
        <end position="2028"/>
    </location>
</feature>
<organism evidence="20 21">
    <name type="scientific">Daphnia pulex</name>
    <name type="common">Water flea</name>
    <dbReference type="NCBI Taxonomy" id="6669"/>
    <lineage>
        <taxon>Eukaryota</taxon>
        <taxon>Metazoa</taxon>
        <taxon>Ecdysozoa</taxon>
        <taxon>Arthropoda</taxon>
        <taxon>Crustacea</taxon>
        <taxon>Branchiopoda</taxon>
        <taxon>Diplostraca</taxon>
        <taxon>Cladocera</taxon>
        <taxon>Anomopoda</taxon>
        <taxon>Daphniidae</taxon>
        <taxon>Daphnia</taxon>
    </lineage>
</organism>
<dbReference type="FunFam" id="2.60.40.200:FF:000013">
    <property type="entry name" value="Superoxide dismutase [Cu-Zn]"/>
    <property type="match status" value="1"/>
</dbReference>
<name>E9GVW1_DAPPU</name>
<comment type="similarity">
    <text evidence="3">Belongs to the Cu-Zn superoxide dismutase family.</text>
</comment>
<evidence type="ECO:0000256" key="2">
    <source>
        <dbReference type="ARBA" id="ARBA00001947"/>
    </source>
</evidence>
<dbReference type="EC" id="1.15.1.1" evidence="4"/>
<feature type="domain" description="Vitellogenin" evidence="18">
    <location>
        <begin position="260"/>
        <end position="1040"/>
    </location>
</feature>
<dbReference type="SUPFAM" id="SSF48431">
    <property type="entry name" value="Lipovitellin-phosvitin complex, superhelical domain"/>
    <property type="match status" value="1"/>
</dbReference>
<evidence type="ECO:0000256" key="11">
    <source>
        <dbReference type="ARBA" id="ARBA00023008"/>
    </source>
</evidence>
<evidence type="ECO:0000256" key="9">
    <source>
        <dbReference type="ARBA" id="ARBA00022862"/>
    </source>
</evidence>
<dbReference type="InterPro" id="IPR001846">
    <property type="entry name" value="VWF_type-D"/>
</dbReference>
<dbReference type="GO" id="GO:0005507">
    <property type="term" value="F:copper ion binding"/>
    <property type="evidence" value="ECO:0000318"/>
    <property type="project" value="GO_Central"/>
</dbReference>
<dbReference type="PANTHER" id="PTHR23345:SF15">
    <property type="entry name" value="VITELLOGENIN 1-RELATED"/>
    <property type="match status" value="1"/>
</dbReference>
<dbReference type="GO" id="GO:0004784">
    <property type="term" value="F:superoxide dismutase activity"/>
    <property type="evidence" value="ECO:0000318"/>
    <property type="project" value="GO_Central"/>
</dbReference>
<feature type="region of interest" description="Disordered" evidence="16">
    <location>
        <begin position="2006"/>
        <end position="2028"/>
    </location>
</feature>
<evidence type="ECO:0000256" key="5">
    <source>
        <dbReference type="ARBA" id="ARBA00022723"/>
    </source>
</evidence>
<evidence type="ECO:0000313" key="21">
    <source>
        <dbReference type="Proteomes" id="UP000000305"/>
    </source>
</evidence>
<dbReference type="GO" id="GO:0005319">
    <property type="term" value="F:lipid transporter activity"/>
    <property type="evidence" value="ECO:0007669"/>
    <property type="project" value="InterPro"/>
</dbReference>
<dbReference type="KEGG" id="dpx:DAPPUDRAFT_213992"/>
<dbReference type="PANTHER" id="PTHR23345">
    <property type="entry name" value="VITELLOGENIN-RELATED"/>
    <property type="match status" value="1"/>
</dbReference>
<keyword evidence="11" id="KW-0186">Copper</keyword>
<dbReference type="PROSITE" id="PS51233">
    <property type="entry name" value="VWFD"/>
    <property type="match status" value="1"/>
</dbReference>
<dbReference type="InterPro" id="IPR015255">
    <property type="entry name" value="Vitellinogen_open_b-sht"/>
</dbReference>
<evidence type="ECO:0000256" key="3">
    <source>
        <dbReference type="ARBA" id="ARBA00010457"/>
    </source>
</evidence>
<dbReference type="PRINTS" id="PR00068">
    <property type="entry name" value="CUZNDISMTASE"/>
</dbReference>
<dbReference type="Pfam" id="PF00094">
    <property type="entry name" value="VWD"/>
    <property type="match status" value="1"/>
</dbReference>
<dbReference type="OrthoDB" id="160294at2759"/>
<dbReference type="Gene3D" id="1.25.10.20">
    <property type="entry name" value="Vitellinogen, superhelical"/>
    <property type="match status" value="1"/>
</dbReference>
<keyword evidence="21" id="KW-1185">Reference proteome</keyword>
<dbReference type="InterPro" id="IPR015816">
    <property type="entry name" value="Vitellinogen_b-sht_N"/>
</dbReference>
<dbReference type="GO" id="GO:0045735">
    <property type="term" value="F:nutrient reservoir activity"/>
    <property type="evidence" value="ECO:0007669"/>
    <property type="project" value="UniProtKB-KW"/>
</dbReference>
<dbReference type="Gene3D" id="2.60.40.200">
    <property type="entry name" value="Superoxide dismutase, copper/zinc binding domain"/>
    <property type="match status" value="1"/>
</dbReference>
<keyword evidence="10" id="KW-0560">Oxidoreductase</keyword>
<gene>
    <name evidence="20" type="ORF">DAPPUDRAFT_213992</name>
</gene>
<comment type="cofactor">
    <cofactor evidence="2">
        <name>Zn(2+)</name>
        <dbReference type="ChEBI" id="CHEBI:29105"/>
    </cofactor>
</comment>
<feature type="signal peptide" evidence="17">
    <location>
        <begin position="1"/>
        <end position="21"/>
    </location>
</feature>
<feature type="compositionally biased region" description="Low complexity" evidence="16">
    <location>
        <begin position="2006"/>
        <end position="2015"/>
    </location>
</feature>
<keyword evidence="9" id="KW-0049">Antioxidant</keyword>
<evidence type="ECO:0000256" key="14">
    <source>
        <dbReference type="ARBA" id="ARBA00049204"/>
    </source>
</evidence>
<dbReference type="HOGENOM" id="CLU_002920_0_0_1"/>
<dbReference type="InterPro" id="IPR001424">
    <property type="entry name" value="SOD_Cu_Zn_dom"/>
</dbReference>
<keyword evidence="8" id="KW-0862">Zinc</keyword>
<proteinExistence type="inferred from homology"/>
<dbReference type="InterPro" id="IPR011030">
    <property type="entry name" value="Lipovitellin_superhlx_dom"/>
</dbReference>
<evidence type="ECO:0000259" key="19">
    <source>
        <dbReference type="PROSITE" id="PS51233"/>
    </source>
</evidence>
<dbReference type="PROSITE" id="PS51257">
    <property type="entry name" value="PROKAR_LIPOPROTEIN"/>
    <property type="match status" value="1"/>
</dbReference>
<evidence type="ECO:0000259" key="18">
    <source>
        <dbReference type="PROSITE" id="PS51211"/>
    </source>
</evidence>
<feature type="domain" description="VWFD" evidence="19">
    <location>
        <begin position="1695"/>
        <end position="1872"/>
    </location>
</feature>
<comment type="caution">
    <text evidence="15">Lacks conserved residue(s) required for the propagation of feature annotation.</text>
</comment>
<dbReference type="InterPro" id="IPR001747">
    <property type="entry name" value="Vitellogenin_N"/>
</dbReference>
<evidence type="ECO:0000313" key="20">
    <source>
        <dbReference type="EMBL" id="EFX76382.1"/>
    </source>
</evidence>
<dbReference type="SUPFAM" id="SSF56968">
    <property type="entry name" value="Lipovitellin-phosvitin complex, beta-sheet shell regions"/>
    <property type="match status" value="2"/>
</dbReference>
<reference evidence="20 21" key="1">
    <citation type="journal article" date="2011" name="Science">
        <title>The ecoresponsive genome of Daphnia pulex.</title>
        <authorList>
            <person name="Colbourne J.K."/>
            <person name="Pfrender M.E."/>
            <person name="Gilbert D."/>
            <person name="Thomas W.K."/>
            <person name="Tucker A."/>
            <person name="Oakley T.H."/>
            <person name="Tokishita S."/>
            <person name="Aerts A."/>
            <person name="Arnold G.J."/>
            <person name="Basu M.K."/>
            <person name="Bauer D.J."/>
            <person name="Caceres C.E."/>
            <person name="Carmel L."/>
            <person name="Casola C."/>
            <person name="Choi J.H."/>
            <person name="Detter J.C."/>
            <person name="Dong Q."/>
            <person name="Dusheyko S."/>
            <person name="Eads B.D."/>
            <person name="Frohlich T."/>
            <person name="Geiler-Samerotte K.A."/>
            <person name="Gerlach D."/>
            <person name="Hatcher P."/>
            <person name="Jogdeo S."/>
            <person name="Krijgsveld J."/>
            <person name="Kriventseva E.V."/>
            <person name="Kultz D."/>
            <person name="Laforsch C."/>
            <person name="Lindquist E."/>
            <person name="Lopez J."/>
            <person name="Manak J.R."/>
            <person name="Muller J."/>
            <person name="Pangilinan J."/>
            <person name="Patwardhan R.P."/>
            <person name="Pitluck S."/>
            <person name="Pritham E.J."/>
            <person name="Rechtsteiner A."/>
            <person name="Rho M."/>
            <person name="Rogozin I.B."/>
            <person name="Sakarya O."/>
            <person name="Salamov A."/>
            <person name="Schaack S."/>
            <person name="Shapiro H."/>
            <person name="Shiga Y."/>
            <person name="Skalitzky C."/>
            <person name="Smith Z."/>
            <person name="Souvorov A."/>
            <person name="Sung W."/>
            <person name="Tang Z."/>
            <person name="Tsuchiya D."/>
            <person name="Tu H."/>
            <person name="Vos H."/>
            <person name="Wang M."/>
            <person name="Wolf Y.I."/>
            <person name="Yamagata H."/>
            <person name="Yamada T."/>
            <person name="Ye Y."/>
            <person name="Shaw J.R."/>
            <person name="Andrews J."/>
            <person name="Crease T.J."/>
            <person name="Tang H."/>
            <person name="Lucas S.M."/>
            <person name="Robertson H.M."/>
            <person name="Bork P."/>
            <person name="Koonin E.V."/>
            <person name="Zdobnov E.M."/>
            <person name="Grigoriev I.V."/>
            <person name="Lynch M."/>
            <person name="Boore J.L."/>
        </authorList>
    </citation>
    <scope>NUCLEOTIDE SEQUENCE [LARGE SCALE GENOMIC DNA]</scope>
</reference>
<dbReference type="Gene3D" id="2.30.230.10">
    <property type="entry name" value="Lipovitellin, beta-sheet shell regions, chain A"/>
    <property type="match status" value="1"/>
</dbReference>
<comment type="catalytic activity">
    <reaction evidence="14">
        <text>2 superoxide + 2 H(+) = H2O2 + O2</text>
        <dbReference type="Rhea" id="RHEA:20696"/>
        <dbReference type="ChEBI" id="CHEBI:15378"/>
        <dbReference type="ChEBI" id="CHEBI:15379"/>
        <dbReference type="ChEBI" id="CHEBI:16240"/>
        <dbReference type="ChEBI" id="CHEBI:18421"/>
        <dbReference type="EC" id="1.15.1.1"/>
    </reaction>
</comment>
<dbReference type="GO" id="GO:0019430">
    <property type="term" value="P:removal of superoxide radicals"/>
    <property type="evidence" value="ECO:0000318"/>
    <property type="project" value="GO_Central"/>
</dbReference>
<dbReference type="Pfam" id="PF09172">
    <property type="entry name" value="Vit_open_b-sht"/>
    <property type="match status" value="1"/>
</dbReference>
<dbReference type="SMART" id="SM00216">
    <property type="entry name" value="VWD"/>
    <property type="match status" value="1"/>
</dbReference>
<evidence type="ECO:0000256" key="7">
    <source>
        <dbReference type="ARBA" id="ARBA00022761"/>
    </source>
</evidence>
<dbReference type="EMBL" id="GL732569">
    <property type="protein sequence ID" value="EFX76382.1"/>
    <property type="molecule type" value="Genomic_DNA"/>
</dbReference>
<keyword evidence="13" id="KW-0325">Glycoprotein</keyword>
<dbReference type="STRING" id="6669.E9GVW1"/>
<evidence type="ECO:0000256" key="15">
    <source>
        <dbReference type="PROSITE-ProRule" id="PRU00557"/>
    </source>
</evidence>
<dbReference type="Pfam" id="PF00080">
    <property type="entry name" value="Sod_Cu"/>
    <property type="match status" value="1"/>
</dbReference>
<evidence type="ECO:0000256" key="12">
    <source>
        <dbReference type="ARBA" id="ARBA00023157"/>
    </source>
</evidence>
<dbReference type="SMART" id="SM00638">
    <property type="entry name" value="LPD_N"/>
    <property type="match status" value="1"/>
</dbReference>
<dbReference type="InterPro" id="IPR036423">
    <property type="entry name" value="SOD-like_Cu/Zn_dom_sf"/>
</dbReference>
<comment type="cofactor">
    <cofactor evidence="1">
        <name>Cu cation</name>
        <dbReference type="ChEBI" id="CHEBI:23378"/>
    </cofactor>
</comment>
<evidence type="ECO:0000256" key="16">
    <source>
        <dbReference type="SAM" id="MobiDB-lite"/>
    </source>
</evidence>
<evidence type="ECO:0000256" key="17">
    <source>
        <dbReference type="SAM" id="SignalP"/>
    </source>
</evidence>
<protein>
    <recommendedName>
        <fullName evidence="4">superoxide dismutase</fullName>
        <ecNumber evidence="4">1.15.1.1</ecNumber>
    </recommendedName>
</protein>
<evidence type="ECO:0000256" key="8">
    <source>
        <dbReference type="ARBA" id="ARBA00022833"/>
    </source>
</evidence>
<evidence type="ECO:0000256" key="10">
    <source>
        <dbReference type="ARBA" id="ARBA00023002"/>
    </source>
</evidence>
<dbReference type="CDD" id="cd00305">
    <property type="entry name" value="Cu-Zn_Superoxide_Dismutase"/>
    <property type="match status" value="1"/>
</dbReference>
<keyword evidence="5" id="KW-0479">Metal-binding</keyword>
<accession>E9GVW1</accession>
<dbReference type="Pfam" id="PF01347">
    <property type="entry name" value="Vitellogenin_N"/>
    <property type="match status" value="2"/>
</dbReference>
<evidence type="ECO:0000256" key="4">
    <source>
        <dbReference type="ARBA" id="ARBA00012682"/>
    </source>
</evidence>
<evidence type="ECO:0000256" key="13">
    <source>
        <dbReference type="ARBA" id="ARBA00023180"/>
    </source>
</evidence>